<dbReference type="Proteomes" id="UP000183997">
    <property type="component" value="Unassembled WGS sequence"/>
</dbReference>
<reference evidence="10" key="1">
    <citation type="submission" date="2016-11" db="EMBL/GenBank/DDBJ databases">
        <authorList>
            <person name="Varghese N."/>
            <person name="Submissions S."/>
        </authorList>
    </citation>
    <scope>NUCLEOTIDE SEQUENCE [LARGE SCALE GENOMIC DNA]</scope>
    <source>
        <strain evidence="10">DSM 10349</strain>
    </source>
</reference>
<evidence type="ECO:0000256" key="6">
    <source>
        <dbReference type="ARBA" id="ARBA00022842"/>
    </source>
</evidence>
<dbReference type="InterPro" id="IPR005238">
    <property type="entry name" value="ComB-like"/>
</dbReference>
<comment type="similarity">
    <text evidence="2 8">Belongs to the ComB family.</text>
</comment>
<dbReference type="InterPro" id="IPR036702">
    <property type="entry name" value="ComB-like_sf"/>
</dbReference>
<keyword evidence="10" id="KW-1185">Reference proteome</keyword>
<evidence type="ECO:0000256" key="3">
    <source>
        <dbReference type="ARBA" id="ARBA00012953"/>
    </source>
</evidence>
<evidence type="ECO:0000256" key="2">
    <source>
        <dbReference type="ARBA" id="ARBA00009997"/>
    </source>
</evidence>
<organism evidence="9 10">
    <name type="scientific">Desulforamulus aeronauticus DSM 10349</name>
    <dbReference type="NCBI Taxonomy" id="1121421"/>
    <lineage>
        <taxon>Bacteria</taxon>
        <taxon>Bacillati</taxon>
        <taxon>Bacillota</taxon>
        <taxon>Clostridia</taxon>
        <taxon>Eubacteriales</taxon>
        <taxon>Peptococcaceae</taxon>
        <taxon>Desulforamulus</taxon>
    </lineage>
</organism>
<dbReference type="RefSeq" id="WP_238456857.1">
    <property type="nucleotide sequence ID" value="NZ_FRAR01000027.1"/>
</dbReference>
<keyword evidence="6 8" id="KW-0460">Magnesium</keyword>
<dbReference type="PANTHER" id="PTHR37311">
    <property type="entry name" value="2-PHOSPHOSULFOLACTATE PHOSPHATASE-RELATED"/>
    <property type="match status" value="1"/>
</dbReference>
<comment type="cofactor">
    <cofactor evidence="1 8">
        <name>Mg(2+)</name>
        <dbReference type="ChEBI" id="CHEBI:18420"/>
    </cofactor>
</comment>
<comment type="catalytic activity">
    <reaction evidence="7 8">
        <text>(2R)-O-phospho-3-sulfolactate + H2O = (2R)-3-sulfolactate + phosphate</text>
        <dbReference type="Rhea" id="RHEA:23416"/>
        <dbReference type="ChEBI" id="CHEBI:15377"/>
        <dbReference type="ChEBI" id="CHEBI:15597"/>
        <dbReference type="ChEBI" id="CHEBI:43474"/>
        <dbReference type="ChEBI" id="CHEBI:58738"/>
        <dbReference type="EC" id="3.1.3.71"/>
    </reaction>
</comment>
<dbReference type="FunFam" id="3.90.1560.10:FF:000001">
    <property type="entry name" value="Probable 2-phosphosulfolactate phosphatase"/>
    <property type="match status" value="1"/>
</dbReference>
<evidence type="ECO:0000256" key="8">
    <source>
        <dbReference type="HAMAP-Rule" id="MF_00490"/>
    </source>
</evidence>
<dbReference type="Gene3D" id="3.90.1560.10">
    <property type="entry name" value="ComB-like"/>
    <property type="match status" value="1"/>
</dbReference>
<keyword evidence="5 8" id="KW-0378">Hydrolase</keyword>
<dbReference type="EMBL" id="FRAR01000027">
    <property type="protein sequence ID" value="SHK87065.1"/>
    <property type="molecule type" value="Genomic_DNA"/>
</dbReference>
<name>A0A1M6W0J1_9FIRM</name>
<evidence type="ECO:0000313" key="10">
    <source>
        <dbReference type="Proteomes" id="UP000183997"/>
    </source>
</evidence>
<sequence length="238" mass="26141">MLKVDVAILPKDVTRMNLSNTVCIVLDIFRATTTIVTSLSNGCKTIVPVLCIEDARALANHIGPVLFAGERQSIRIDGCDLGNSPFEFSQEKVRNQTIIMTTTNGTVAIKATEGAYRTLIGSFLNATAVCQQAKGYGKDILIVCAGTEGFFSLEDTLCAGLLVRLLTEMGEVELSDAARGALLMYSQAKDQLIETAVESRNGKRLYDLNRMYDIVYCFQKDRLNIVPEYREGKILLAK</sequence>
<evidence type="ECO:0000313" key="9">
    <source>
        <dbReference type="EMBL" id="SHK87065.1"/>
    </source>
</evidence>
<dbReference type="STRING" id="1121421.SAMN02745123_03421"/>
<dbReference type="GO" id="GO:0050545">
    <property type="term" value="F:sulfopyruvate decarboxylase activity"/>
    <property type="evidence" value="ECO:0007669"/>
    <property type="project" value="TreeGrafter"/>
</dbReference>
<dbReference type="AlphaFoldDB" id="A0A1M6W0J1"/>
<evidence type="ECO:0000256" key="5">
    <source>
        <dbReference type="ARBA" id="ARBA00022801"/>
    </source>
</evidence>
<dbReference type="PANTHER" id="PTHR37311:SF1">
    <property type="entry name" value="2-PHOSPHOSULFOLACTATE PHOSPHATASE-RELATED"/>
    <property type="match status" value="1"/>
</dbReference>
<dbReference type="EC" id="3.1.3.71" evidence="3 8"/>
<dbReference type="SUPFAM" id="SSF142823">
    <property type="entry name" value="ComB-like"/>
    <property type="match status" value="1"/>
</dbReference>
<evidence type="ECO:0000256" key="1">
    <source>
        <dbReference type="ARBA" id="ARBA00001946"/>
    </source>
</evidence>
<gene>
    <name evidence="8" type="primary">comB</name>
    <name evidence="9" type="ORF">SAMN02745123_03421</name>
</gene>
<dbReference type="Pfam" id="PF04029">
    <property type="entry name" value="2-ph_phosp"/>
    <property type="match status" value="1"/>
</dbReference>
<protein>
    <recommendedName>
        <fullName evidence="4 8">Probable 2-phosphosulfolactate phosphatase</fullName>
        <ecNumber evidence="3 8">3.1.3.71</ecNumber>
    </recommendedName>
</protein>
<dbReference type="HAMAP" id="MF_00490">
    <property type="entry name" value="ComB"/>
    <property type="match status" value="1"/>
</dbReference>
<dbReference type="GO" id="GO:0050532">
    <property type="term" value="F:2-phosphosulfolactate phosphatase activity"/>
    <property type="evidence" value="ECO:0007669"/>
    <property type="project" value="UniProtKB-UniRule"/>
</dbReference>
<accession>A0A1M6W0J1</accession>
<evidence type="ECO:0000256" key="7">
    <source>
        <dbReference type="ARBA" id="ARBA00033711"/>
    </source>
</evidence>
<dbReference type="GO" id="GO:0000287">
    <property type="term" value="F:magnesium ion binding"/>
    <property type="evidence" value="ECO:0007669"/>
    <property type="project" value="UniProtKB-UniRule"/>
</dbReference>
<proteinExistence type="inferred from homology"/>
<evidence type="ECO:0000256" key="4">
    <source>
        <dbReference type="ARBA" id="ARBA00021948"/>
    </source>
</evidence>